<comment type="caution">
    <text evidence="1">The sequence shown here is derived from an EMBL/GenBank/DDBJ whole genome shotgun (WGS) entry which is preliminary data.</text>
</comment>
<sequence length="280" mass="30972">MLNHEIISISEPAERTCNTPTHTTVFDDPAESKISNPIDDGDAVGPPYEGGTYIIRNTQTKLAITLRDSLLCLVPQDTENDRASHWHCEAGTLNWLGFCNAVSGTYIGYNIHGNIIAEARHHLWWEYCSIRPHPGGGYQLLVLHWFENKPIRIGDEGTQLVLGTREERETGTDTHIEQASTAWAEGTWWLCTSQDTAVAYNANTSGHFEDACSDVGGKMYKCVSKSLDFFSYGVQDQLCKVPGGKDCVFEQSCKQRVYKASALEYDINNCANAATIGQAS</sequence>
<reference evidence="1" key="2">
    <citation type="journal article" date="2023" name="IMA Fungus">
        <title>Comparative genomic study of the Penicillium genus elucidates a diverse pangenome and 15 lateral gene transfer events.</title>
        <authorList>
            <person name="Petersen C."/>
            <person name="Sorensen T."/>
            <person name="Nielsen M.R."/>
            <person name="Sondergaard T.E."/>
            <person name="Sorensen J.L."/>
            <person name="Fitzpatrick D.A."/>
            <person name="Frisvad J.C."/>
            <person name="Nielsen K.L."/>
        </authorList>
    </citation>
    <scope>NUCLEOTIDE SEQUENCE</scope>
    <source>
        <strain evidence="1">IBT 21472</strain>
    </source>
</reference>
<evidence type="ECO:0000313" key="2">
    <source>
        <dbReference type="Proteomes" id="UP001147746"/>
    </source>
</evidence>
<proteinExistence type="predicted"/>
<organism evidence="1 2">
    <name type="scientific">Penicillium atrosanguineum</name>
    <dbReference type="NCBI Taxonomy" id="1132637"/>
    <lineage>
        <taxon>Eukaryota</taxon>
        <taxon>Fungi</taxon>
        <taxon>Dikarya</taxon>
        <taxon>Ascomycota</taxon>
        <taxon>Pezizomycotina</taxon>
        <taxon>Eurotiomycetes</taxon>
        <taxon>Eurotiomycetidae</taxon>
        <taxon>Eurotiales</taxon>
        <taxon>Aspergillaceae</taxon>
        <taxon>Penicillium</taxon>
    </lineage>
</organism>
<name>A0A9W9U5T7_9EURO</name>
<dbReference type="PANTHER" id="PTHR39697:SF1">
    <property type="entry name" value="RICIN B LECTIN DOMAIN-CONTAINING PROTEIN"/>
    <property type="match status" value="1"/>
</dbReference>
<keyword evidence="2" id="KW-1185">Reference proteome</keyword>
<dbReference type="PANTHER" id="PTHR39697">
    <property type="entry name" value="RICIN B LECTIN DOMAIN-CONTAINING PROTEIN-RELATED"/>
    <property type="match status" value="1"/>
</dbReference>
<protein>
    <submittedName>
        <fullName evidence="1">Uncharacterized protein</fullName>
    </submittedName>
</protein>
<dbReference type="AlphaFoldDB" id="A0A9W9U5T7"/>
<accession>A0A9W9U5T7</accession>
<gene>
    <name evidence="1" type="ORF">N7476_004324</name>
</gene>
<reference evidence="1" key="1">
    <citation type="submission" date="2022-12" db="EMBL/GenBank/DDBJ databases">
        <authorList>
            <person name="Petersen C."/>
        </authorList>
    </citation>
    <scope>NUCLEOTIDE SEQUENCE</scope>
    <source>
        <strain evidence="1">IBT 21472</strain>
    </source>
</reference>
<dbReference type="Proteomes" id="UP001147746">
    <property type="component" value="Unassembled WGS sequence"/>
</dbReference>
<evidence type="ECO:0000313" key="1">
    <source>
        <dbReference type="EMBL" id="KAJ5321322.1"/>
    </source>
</evidence>
<dbReference type="EMBL" id="JAPZBO010000003">
    <property type="protein sequence ID" value="KAJ5321322.1"/>
    <property type="molecule type" value="Genomic_DNA"/>
</dbReference>